<dbReference type="Proteomes" id="UP000316958">
    <property type="component" value="Unassembled WGS sequence"/>
</dbReference>
<organism evidence="1 2">
    <name type="scientific">Microcystis aeruginosa Ma_QC_Ch_20071001_S25D</name>
    <dbReference type="NCBI Taxonomy" id="2486250"/>
    <lineage>
        <taxon>Bacteria</taxon>
        <taxon>Bacillati</taxon>
        <taxon>Cyanobacteriota</taxon>
        <taxon>Cyanophyceae</taxon>
        <taxon>Oscillatoriophycideae</taxon>
        <taxon>Chroococcales</taxon>
        <taxon>Microcystaceae</taxon>
        <taxon>Microcystis</taxon>
    </lineage>
</organism>
<protein>
    <submittedName>
        <fullName evidence="1">Uncharacterized protein</fullName>
    </submittedName>
</protein>
<reference evidence="1 2" key="1">
    <citation type="submission" date="2019-01" db="EMBL/GenBank/DDBJ databases">
        <title>Coherence of Microcystis species and biogeography revealed through population genomics.</title>
        <authorList>
            <person name="Perez-Carrascal O.M."/>
            <person name="Terrat Y."/>
            <person name="Giani A."/>
            <person name="Fortin N."/>
            <person name="Tromas N."/>
            <person name="Shapiro B.J."/>
        </authorList>
    </citation>
    <scope>NUCLEOTIDE SEQUENCE [LARGE SCALE GENOMIC DNA]</scope>
    <source>
        <strain evidence="1">Ma_QC_Ch_20071001_S25D</strain>
    </source>
</reference>
<comment type="caution">
    <text evidence="1">The sequence shown here is derived from an EMBL/GenBank/DDBJ whole genome shotgun (WGS) entry which is preliminary data.</text>
</comment>
<accession>A0A552FGM1</accession>
<evidence type="ECO:0000313" key="1">
    <source>
        <dbReference type="EMBL" id="TRU45858.1"/>
    </source>
</evidence>
<name>A0A552FGM1_MICAE</name>
<proteinExistence type="predicted"/>
<sequence>MSDTTGGKEFYSALQAKAMDAVKGILKSPLYPIQYPSQGDFFWNYLNSNQVFNQGTFDYISANVSPGDVEGTAKLSTAGSFPNAYVQVLNAMVYSLGTTNQAKLAAAQSNASIQAGAIITDYQNIFGNITDAQMQTAQVTTKQDYVISYVLGSQWSGKGAANPLTYTDMANARNLKALLPKMPSSGDQVVTDVTIYLNLMQPVNALSDALQNGAWILRSLKNNTQSPADSNGGMKTFNPQTGAVSSVNQVGYGISSAIQSITNDLQNTGRTISLGMTTSQASGGNVSVSVEGQAGFSIGSWLTFSTTASASYDMSKAQGTSTNAKITIEYKGYSLVPMASTAWQQATNIGWYYGDPIAQAVQNIGKDVDGFKFVSPSPYKMGAFEGGGNFGLLTNLLIANYPTISITYSNANFSSFKESWKENVSGNLTLFGFIKLGSFSQGAYGSSYTEGSDNSTFTVTFSASPEVTSVPQNQKTAYVIGGAIANPGVTP</sequence>
<dbReference type="AlphaFoldDB" id="A0A552FGM1"/>
<dbReference type="EMBL" id="SFBE01000329">
    <property type="protein sequence ID" value="TRU45858.1"/>
    <property type="molecule type" value="Genomic_DNA"/>
</dbReference>
<evidence type="ECO:0000313" key="2">
    <source>
        <dbReference type="Proteomes" id="UP000316958"/>
    </source>
</evidence>
<gene>
    <name evidence="1" type="ORF">EWV57_19725</name>
</gene>